<reference evidence="2 3" key="1">
    <citation type="submission" date="2019-08" db="EMBL/GenBank/DDBJ databases">
        <title>Formosa sediminis sp. nov., isolated from marine sediment.</title>
        <authorList>
            <person name="Cao W.R."/>
        </authorList>
    </citation>
    <scope>NUCLEOTIDE SEQUENCE [LARGE SCALE GENOMIC DNA]</scope>
    <source>
        <strain evidence="2 3">1494</strain>
    </source>
</reference>
<organism evidence="2 3">
    <name type="scientific">Formosa maritima</name>
    <dbReference type="NCBI Taxonomy" id="2592046"/>
    <lineage>
        <taxon>Bacteria</taxon>
        <taxon>Pseudomonadati</taxon>
        <taxon>Bacteroidota</taxon>
        <taxon>Flavobacteriia</taxon>
        <taxon>Flavobacteriales</taxon>
        <taxon>Flavobacteriaceae</taxon>
        <taxon>Formosa</taxon>
    </lineage>
</organism>
<protein>
    <submittedName>
        <fullName evidence="2">Uncharacterized protein</fullName>
    </submittedName>
</protein>
<evidence type="ECO:0000256" key="1">
    <source>
        <dbReference type="SAM" id="Phobius"/>
    </source>
</evidence>
<feature type="transmembrane region" description="Helical" evidence="1">
    <location>
        <begin position="30"/>
        <end position="49"/>
    </location>
</feature>
<keyword evidence="1" id="KW-0472">Membrane</keyword>
<evidence type="ECO:0000313" key="2">
    <source>
        <dbReference type="EMBL" id="TYA55986.1"/>
    </source>
</evidence>
<dbReference type="EMBL" id="VSFC01000032">
    <property type="protein sequence ID" value="TYA55986.1"/>
    <property type="molecule type" value="Genomic_DNA"/>
</dbReference>
<dbReference type="RefSeq" id="WP_148454678.1">
    <property type="nucleotide sequence ID" value="NZ_VSFC01000032.1"/>
</dbReference>
<keyword evidence="3" id="KW-1185">Reference proteome</keyword>
<keyword evidence="1" id="KW-1133">Transmembrane helix</keyword>
<dbReference type="OrthoDB" id="1454749at2"/>
<comment type="caution">
    <text evidence="2">The sequence shown here is derived from an EMBL/GenBank/DDBJ whole genome shotgun (WGS) entry which is preliminary data.</text>
</comment>
<sequence>MLTDKQSLILCAIVVFGFSISGMIGILDNYVIVAVLVILFLLIIINIFIQKPDEEYNEEILDGEVKKSNPNIINNDNI</sequence>
<gene>
    <name evidence="2" type="ORF">FVF61_06795</name>
</gene>
<dbReference type="AlphaFoldDB" id="A0A5D0GAL3"/>
<evidence type="ECO:0000313" key="3">
    <source>
        <dbReference type="Proteomes" id="UP000324550"/>
    </source>
</evidence>
<keyword evidence="1" id="KW-0812">Transmembrane</keyword>
<dbReference type="Proteomes" id="UP000324550">
    <property type="component" value="Unassembled WGS sequence"/>
</dbReference>
<proteinExistence type="predicted"/>
<feature type="transmembrane region" description="Helical" evidence="1">
    <location>
        <begin position="7"/>
        <end position="24"/>
    </location>
</feature>
<name>A0A5D0GAL3_9FLAO</name>
<accession>A0A5D0GAL3</accession>